<dbReference type="GO" id="GO:0006412">
    <property type="term" value="P:translation"/>
    <property type="evidence" value="ECO:0007669"/>
    <property type="project" value="TreeGrafter"/>
</dbReference>
<keyword evidence="1" id="KW-0547">Nucleotide-binding</keyword>
<dbReference type="GO" id="GO:0003924">
    <property type="term" value="F:GTPase activity"/>
    <property type="evidence" value="ECO:0007669"/>
    <property type="project" value="TreeGrafter"/>
</dbReference>
<reference evidence="4" key="2">
    <citation type="submission" date="2011-11" db="EMBL/GenBank/DDBJ databases">
        <authorList>
            <person name="Barker E."/>
        </authorList>
    </citation>
    <scope>NUCLEOTIDE SEQUENCE</scope>
    <source>
        <strain evidence="4">Birmingham 1</strain>
    </source>
</reference>
<dbReference type="InterPro" id="IPR006073">
    <property type="entry name" value="GTP-bd"/>
</dbReference>
<dbReference type="Pfam" id="PF01926">
    <property type="entry name" value="MMR_HSR1"/>
    <property type="match status" value="1"/>
</dbReference>
<protein>
    <submittedName>
        <fullName evidence="4">Ribosomal biogenesis GTPase RbgA</fullName>
    </submittedName>
</protein>
<evidence type="ECO:0000259" key="3">
    <source>
        <dbReference type="Pfam" id="PF01926"/>
    </source>
</evidence>
<gene>
    <name evidence="4" type="primary">rgbA</name>
    <name evidence="4" type="ORF">MHM_02660</name>
</gene>
<dbReference type="SUPFAM" id="SSF52540">
    <property type="entry name" value="P-loop containing nucleoside triphosphate hydrolases"/>
    <property type="match status" value="1"/>
</dbReference>
<dbReference type="KEGG" id="mhb:MHM_02660"/>
<dbReference type="HOGENOM" id="CLU_1119221_0_0_14"/>
<dbReference type="Gene3D" id="3.40.50.300">
    <property type="entry name" value="P-loop containing nucleotide triphosphate hydrolases"/>
    <property type="match status" value="1"/>
</dbReference>
<keyword evidence="2" id="KW-0342">GTP-binding</keyword>
<sequence length="245" mass="27933">MPFISLIVLLTDSRVPLLESLYLREIKKRWPQKHVLSIFTKADLVEKSKSNTAFNLFQPSARHKIIKLLKSSLSGLKLNPRENTNSIVVMGGANSGKSSFINLLVKQQKAKRTAEPGTTRGISRHKIPQTNLLLYDCPGFFPDKADKNLAALLQLLNFLPTTPDSAINYSEWGFNYLLEKHPTRLKNWINLADLNSLDYYSFLKNIALKYKLIEKKGELSLGRAEEKFINLVRKGEFGRITWELS</sequence>
<dbReference type="InterPro" id="IPR023179">
    <property type="entry name" value="GTP-bd_ortho_bundle_sf"/>
</dbReference>
<reference evidence="4" key="1">
    <citation type="submission" date="2011-11" db="EMBL/GenBank/DDBJ databases">
        <title>Complete genome sequence of Candidatus Mycoplasma haemominutum.</title>
        <authorList>
            <person name="Barker E.N."/>
            <person name="Darby A.C."/>
            <person name="Helps C.R."/>
            <person name="Peters I.R."/>
            <person name="Hughes M.A."/>
            <person name="Radford A.D."/>
            <person name="Novacco M."/>
            <person name="Boretti F."/>
            <person name="Hofmann-Lehmann R."/>
            <person name="Tasker S."/>
        </authorList>
    </citation>
    <scope>NUCLEOTIDE SEQUENCE</scope>
    <source>
        <strain evidence="4">Birmingham 1</strain>
    </source>
</reference>
<accession>G8C386</accession>
<evidence type="ECO:0000256" key="1">
    <source>
        <dbReference type="ARBA" id="ARBA00022741"/>
    </source>
</evidence>
<dbReference type="EMBL" id="HE613254">
    <property type="protein sequence ID" value="CCE66784.1"/>
    <property type="molecule type" value="Genomic_DNA"/>
</dbReference>
<feature type="domain" description="G" evidence="3">
    <location>
        <begin position="87"/>
        <end position="146"/>
    </location>
</feature>
<dbReference type="AlphaFoldDB" id="G8C386"/>
<dbReference type="OrthoDB" id="396471at2"/>
<name>G8C386_9MOLU</name>
<organism evidence="4">
    <name type="scientific">Candidatus Mycoplasma haematominutum 'Birmingham 1'</name>
    <dbReference type="NCBI Taxonomy" id="1116213"/>
    <lineage>
        <taxon>Bacteria</taxon>
        <taxon>Bacillati</taxon>
        <taxon>Mycoplasmatota</taxon>
        <taxon>Mollicutes</taxon>
        <taxon>Mycoplasmataceae</taxon>
        <taxon>Mycoplasma</taxon>
    </lineage>
</organism>
<dbReference type="InterPro" id="IPR027417">
    <property type="entry name" value="P-loop_NTPase"/>
</dbReference>
<dbReference type="GO" id="GO:0005525">
    <property type="term" value="F:GTP binding"/>
    <property type="evidence" value="ECO:0007669"/>
    <property type="project" value="UniProtKB-KW"/>
</dbReference>
<dbReference type="PANTHER" id="PTHR45782:SF4">
    <property type="entry name" value="MITOCHONDRIAL RIBOSOME-ASSOCIATED GTPASE 1"/>
    <property type="match status" value="1"/>
</dbReference>
<proteinExistence type="predicted"/>
<evidence type="ECO:0000256" key="2">
    <source>
        <dbReference type="ARBA" id="ARBA00023134"/>
    </source>
</evidence>
<dbReference type="PATRIC" id="fig|1116213.3.peg.281"/>
<dbReference type="Gene3D" id="1.10.1580.10">
    <property type="match status" value="1"/>
</dbReference>
<evidence type="ECO:0000313" key="4">
    <source>
        <dbReference type="EMBL" id="CCE66784.1"/>
    </source>
</evidence>
<dbReference type="PANTHER" id="PTHR45782">
    <property type="entry name" value="MITOCHONDRIAL RIBOSOME-ASSOCIATED GTPASE 1"/>
    <property type="match status" value="1"/>
</dbReference>